<dbReference type="EMBL" id="JBBPBN010000078">
    <property type="protein sequence ID" value="KAK8984185.1"/>
    <property type="molecule type" value="Genomic_DNA"/>
</dbReference>
<keyword evidence="2" id="KW-1185">Reference proteome</keyword>
<comment type="caution">
    <text evidence="1">The sequence shown here is derived from an EMBL/GenBank/DDBJ whole genome shotgun (WGS) entry which is preliminary data.</text>
</comment>
<dbReference type="Proteomes" id="UP001396334">
    <property type="component" value="Unassembled WGS sequence"/>
</dbReference>
<evidence type="ECO:0000313" key="1">
    <source>
        <dbReference type="EMBL" id="KAK8984185.1"/>
    </source>
</evidence>
<proteinExistence type="predicted"/>
<protein>
    <submittedName>
        <fullName evidence="1">Uncharacterized protein</fullName>
    </submittedName>
</protein>
<evidence type="ECO:0000313" key="2">
    <source>
        <dbReference type="Proteomes" id="UP001396334"/>
    </source>
</evidence>
<reference evidence="1 2" key="1">
    <citation type="journal article" date="2024" name="G3 (Bethesda)">
        <title>Genome assembly of Hibiscus sabdariffa L. provides insights into metabolisms of medicinal natural products.</title>
        <authorList>
            <person name="Kim T."/>
        </authorList>
    </citation>
    <scope>NUCLEOTIDE SEQUENCE [LARGE SCALE GENOMIC DNA]</scope>
    <source>
        <strain evidence="1">TK-2024</strain>
        <tissue evidence="1">Old leaves</tissue>
    </source>
</reference>
<accession>A0ABR2P6V8</accession>
<organism evidence="1 2">
    <name type="scientific">Hibiscus sabdariffa</name>
    <name type="common">roselle</name>
    <dbReference type="NCBI Taxonomy" id="183260"/>
    <lineage>
        <taxon>Eukaryota</taxon>
        <taxon>Viridiplantae</taxon>
        <taxon>Streptophyta</taxon>
        <taxon>Embryophyta</taxon>
        <taxon>Tracheophyta</taxon>
        <taxon>Spermatophyta</taxon>
        <taxon>Magnoliopsida</taxon>
        <taxon>eudicotyledons</taxon>
        <taxon>Gunneridae</taxon>
        <taxon>Pentapetalae</taxon>
        <taxon>rosids</taxon>
        <taxon>malvids</taxon>
        <taxon>Malvales</taxon>
        <taxon>Malvaceae</taxon>
        <taxon>Malvoideae</taxon>
        <taxon>Hibiscus</taxon>
    </lineage>
</organism>
<gene>
    <name evidence="1" type="ORF">V6N11_029507</name>
</gene>
<sequence length="90" mass="10449">MPMSTMIRFGEVSSEDAMSTMIQFDSVRYLPRMPMSTMIRFDSVRYLLMVRQKVKEPIYAYAKTDRVGLTENGRLTPAGSLKLLWNLHLE</sequence>
<name>A0ABR2P6V8_9ROSI</name>